<dbReference type="HOGENOM" id="CLU_064277_2_0_10"/>
<dbReference type="KEGG" id="phe:Phep_0348"/>
<dbReference type="Pfam" id="PF19781">
    <property type="entry name" value="DUF6266"/>
    <property type="match status" value="1"/>
</dbReference>
<dbReference type="EMBL" id="CP001681">
    <property type="protein sequence ID" value="ACU02572.1"/>
    <property type="molecule type" value="Genomic_DNA"/>
</dbReference>
<dbReference type="OrthoDB" id="665435at2"/>
<dbReference type="Proteomes" id="UP000000852">
    <property type="component" value="Chromosome"/>
</dbReference>
<dbReference type="eggNOG" id="ENOG502Z9ST">
    <property type="taxonomic scope" value="Bacteria"/>
</dbReference>
<gene>
    <name evidence="1" type="ordered locus">Phep_0348</name>
</gene>
<dbReference type="AlphaFoldDB" id="C6XZ90"/>
<evidence type="ECO:0000313" key="1">
    <source>
        <dbReference type="EMBL" id="ACU02572.1"/>
    </source>
</evidence>
<sequence>MGRIKKGILGGFSGKVGAVVGASWRGVDYMRSLPEKSKKAATTAQLAQQNKMALFRGFLLGLDDIIARCFQNIEKYTPMNDALSYNMKNAIAGVYPDQSIAFDQLLFSKGELLGSWLPNAVSTTSNAIDFSWENGNFTPMRSAADQVTVVVYDPVTQQFCKLENAALRSEKAARLILPDTFKGHGVHCYISFYSESMKIAATNEYLGVVEVV</sequence>
<proteinExistence type="predicted"/>
<dbReference type="RefSeq" id="WP_012780525.1">
    <property type="nucleotide sequence ID" value="NC_013061.1"/>
</dbReference>
<evidence type="ECO:0000313" key="2">
    <source>
        <dbReference type="Proteomes" id="UP000000852"/>
    </source>
</evidence>
<accession>C6XZ90</accession>
<keyword evidence="2" id="KW-1185">Reference proteome</keyword>
<dbReference type="STRING" id="485917.Phep_0348"/>
<reference evidence="1 2" key="1">
    <citation type="journal article" date="2009" name="Stand. Genomic Sci.">
        <title>Complete genome sequence of Pedobacter heparinus type strain (HIM 762-3).</title>
        <authorList>
            <person name="Han C."/>
            <person name="Spring S."/>
            <person name="Lapidus A."/>
            <person name="Del Rio T.G."/>
            <person name="Tice H."/>
            <person name="Copeland A."/>
            <person name="Cheng J.F."/>
            <person name="Lucas S."/>
            <person name="Chen F."/>
            <person name="Nolan M."/>
            <person name="Bruce D."/>
            <person name="Goodwin L."/>
            <person name="Pitluck S."/>
            <person name="Ivanova N."/>
            <person name="Mavromatis K."/>
            <person name="Mikhailova N."/>
            <person name="Pati A."/>
            <person name="Chen A."/>
            <person name="Palaniappan K."/>
            <person name="Land M."/>
            <person name="Hauser L."/>
            <person name="Chang Y.J."/>
            <person name="Jeffries C.C."/>
            <person name="Saunders E."/>
            <person name="Chertkov O."/>
            <person name="Brettin T."/>
            <person name="Goker M."/>
            <person name="Rohde M."/>
            <person name="Bristow J."/>
            <person name="Eisen J.A."/>
            <person name="Markowitz V."/>
            <person name="Hugenholtz P."/>
            <person name="Kyrpides N.C."/>
            <person name="Klenk H.P."/>
            <person name="Detter J.C."/>
        </authorList>
    </citation>
    <scope>NUCLEOTIDE SEQUENCE [LARGE SCALE GENOMIC DNA]</scope>
    <source>
        <strain evidence="2">ATCC 13125 / DSM 2366 / CIP 104194 / JCM 7457 / NBRC 12017 / NCIMB 9290 / NRRL B-14731 / HIM 762-3</strain>
    </source>
</reference>
<dbReference type="InterPro" id="IPR046233">
    <property type="entry name" value="DUF6266"/>
</dbReference>
<organism evidence="1 2">
    <name type="scientific">Pedobacter heparinus (strain ATCC 13125 / DSM 2366 / CIP 104194 / JCM 7457 / NBRC 12017 / NCIMB 9290 / NRRL B-14731 / HIM 762-3)</name>
    <dbReference type="NCBI Taxonomy" id="485917"/>
    <lineage>
        <taxon>Bacteria</taxon>
        <taxon>Pseudomonadati</taxon>
        <taxon>Bacteroidota</taxon>
        <taxon>Sphingobacteriia</taxon>
        <taxon>Sphingobacteriales</taxon>
        <taxon>Sphingobacteriaceae</taxon>
        <taxon>Pedobacter</taxon>
    </lineage>
</organism>
<protein>
    <submittedName>
        <fullName evidence="1">Uncharacterized protein</fullName>
    </submittedName>
</protein>
<name>C6XZ90_PEDHD</name>